<dbReference type="PANTHER" id="PTHR32448">
    <property type="entry name" value="OS08G0158400 PROTEIN"/>
    <property type="match status" value="1"/>
</dbReference>
<name>A0ABD1S1A2_9LAMI</name>
<dbReference type="InterPro" id="IPR006094">
    <property type="entry name" value="Oxid_FAD_bind_N"/>
</dbReference>
<dbReference type="Proteomes" id="UP001604277">
    <property type="component" value="Unassembled WGS sequence"/>
</dbReference>
<sequence length="219" mass="24089">METPNFSCFLVIIAVGILCFSWRASSNGHDDFLKCLSLQYSNNYTSISNVVYSPKNSSYFSVLQSSIRNLRFASPTTPRPQFIVTPVHESEIQSVVYCAKQSDLQIRTISGGHDYEGISHASEIPFVTIDLINMSQITVDVEKRSAWVQAGATIGQLYYRIAEKSRNLGFPAGVVPTVGVGGHFSGGGHGYMTRKYGIAADNIIDAHLVDVNGRILDRF</sequence>
<gene>
    <name evidence="11" type="ORF">Fot_37978</name>
</gene>
<dbReference type="FunFam" id="3.30.43.10:FF:000004">
    <property type="entry name" value="Berberine bridge enzyme-like 15"/>
    <property type="match status" value="1"/>
</dbReference>
<keyword evidence="7" id="KW-1015">Disulfide bond</keyword>
<protein>
    <submittedName>
        <fullName evidence="11">FAD-binding Berberine family protein</fullName>
    </submittedName>
</protein>
<dbReference type="PROSITE" id="PS00862">
    <property type="entry name" value="OX2_COVAL_FAD"/>
    <property type="match status" value="1"/>
</dbReference>
<dbReference type="GO" id="GO:0016491">
    <property type="term" value="F:oxidoreductase activity"/>
    <property type="evidence" value="ECO:0007669"/>
    <property type="project" value="UniProtKB-KW"/>
</dbReference>
<dbReference type="AlphaFoldDB" id="A0ABD1S1A2"/>
<comment type="cofactor">
    <cofactor evidence="1">
        <name>FAD</name>
        <dbReference type="ChEBI" id="CHEBI:57692"/>
    </cofactor>
</comment>
<dbReference type="PROSITE" id="PS51387">
    <property type="entry name" value="FAD_PCMH"/>
    <property type="match status" value="1"/>
</dbReference>
<keyword evidence="3" id="KW-0285">Flavoprotein</keyword>
<feature type="domain" description="FAD-binding PCMH-type" evidence="10">
    <location>
        <begin position="76"/>
        <end position="219"/>
    </location>
</feature>
<keyword evidence="4 9" id="KW-0732">Signal</keyword>
<keyword evidence="8" id="KW-0325">Glycoprotein</keyword>
<dbReference type="InterPro" id="IPR036318">
    <property type="entry name" value="FAD-bd_PCMH-like_sf"/>
</dbReference>
<evidence type="ECO:0000256" key="1">
    <source>
        <dbReference type="ARBA" id="ARBA00001974"/>
    </source>
</evidence>
<keyword evidence="12" id="KW-1185">Reference proteome</keyword>
<comment type="similarity">
    <text evidence="2">Belongs to the oxygen-dependent FAD-linked oxidoreductase family.</text>
</comment>
<evidence type="ECO:0000256" key="5">
    <source>
        <dbReference type="ARBA" id="ARBA00022827"/>
    </source>
</evidence>
<reference evidence="12" key="1">
    <citation type="submission" date="2024-07" db="EMBL/GenBank/DDBJ databases">
        <title>Two chromosome-level genome assemblies of Korean endemic species Abeliophyllum distichum and Forsythia ovata (Oleaceae).</title>
        <authorList>
            <person name="Jang H."/>
        </authorList>
    </citation>
    <scope>NUCLEOTIDE SEQUENCE [LARGE SCALE GENOMIC DNA]</scope>
</reference>
<dbReference type="Pfam" id="PF01565">
    <property type="entry name" value="FAD_binding_4"/>
    <property type="match status" value="1"/>
</dbReference>
<feature type="chain" id="PRO_5044829256" evidence="9">
    <location>
        <begin position="27"/>
        <end position="219"/>
    </location>
</feature>
<organism evidence="11 12">
    <name type="scientific">Forsythia ovata</name>
    <dbReference type="NCBI Taxonomy" id="205694"/>
    <lineage>
        <taxon>Eukaryota</taxon>
        <taxon>Viridiplantae</taxon>
        <taxon>Streptophyta</taxon>
        <taxon>Embryophyta</taxon>
        <taxon>Tracheophyta</taxon>
        <taxon>Spermatophyta</taxon>
        <taxon>Magnoliopsida</taxon>
        <taxon>eudicotyledons</taxon>
        <taxon>Gunneridae</taxon>
        <taxon>Pentapetalae</taxon>
        <taxon>asterids</taxon>
        <taxon>lamiids</taxon>
        <taxon>Lamiales</taxon>
        <taxon>Oleaceae</taxon>
        <taxon>Forsythieae</taxon>
        <taxon>Forsythia</taxon>
    </lineage>
</organism>
<evidence type="ECO:0000256" key="6">
    <source>
        <dbReference type="ARBA" id="ARBA00023002"/>
    </source>
</evidence>
<dbReference type="EMBL" id="JBFOLJ010000011">
    <property type="protein sequence ID" value="KAL2494221.1"/>
    <property type="molecule type" value="Genomic_DNA"/>
</dbReference>
<dbReference type="InterPro" id="IPR006093">
    <property type="entry name" value="Oxy_OxRdtase_FAD_BS"/>
</dbReference>
<evidence type="ECO:0000256" key="7">
    <source>
        <dbReference type="ARBA" id="ARBA00023157"/>
    </source>
</evidence>
<keyword evidence="5" id="KW-0274">FAD</keyword>
<evidence type="ECO:0000256" key="2">
    <source>
        <dbReference type="ARBA" id="ARBA00005466"/>
    </source>
</evidence>
<dbReference type="InterPro" id="IPR016167">
    <property type="entry name" value="FAD-bd_PCMH_sub1"/>
</dbReference>
<evidence type="ECO:0000256" key="3">
    <source>
        <dbReference type="ARBA" id="ARBA00022630"/>
    </source>
</evidence>
<evidence type="ECO:0000256" key="8">
    <source>
        <dbReference type="ARBA" id="ARBA00023180"/>
    </source>
</evidence>
<keyword evidence="6" id="KW-0560">Oxidoreductase</keyword>
<dbReference type="Gene3D" id="3.30.43.10">
    <property type="entry name" value="Uridine Diphospho-n-acetylenolpyruvylglucosamine Reductase, domain 2"/>
    <property type="match status" value="1"/>
</dbReference>
<evidence type="ECO:0000313" key="11">
    <source>
        <dbReference type="EMBL" id="KAL2494221.1"/>
    </source>
</evidence>
<proteinExistence type="inferred from homology"/>
<accession>A0ABD1S1A2</accession>
<comment type="caution">
    <text evidence="11">The sequence shown here is derived from an EMBL/GenBank/DDBJ whole genome shotgun (WGS) entry which is preliminary data.</text>
</comment>
<dbReference type="SUPFAM" id="SSF56176">
    <property type="entry name" value="FAD-binding/transporter-associated domain-like"/>
    <property type="match status" value="1"/>
</dbReference>
<evidence type="ECO:0000256" key="9">
    <source>
        <dbReference type="SAM" id="SignalP"/>
    </source>
</evidence>
<evidence type="ECO:0000259" key="10">
    <source>
        <dbReference type="PROSITE" id="PS51387"/>
    </source>
</evidence>
<evidence type="ECO:0000256" key="4">
    <source>
        <dbReference type="ARBA" id="ARBA00022729"/>
    </source>
</evidence>
<evidence type="ECO:0000313" key="12">
    <source>
        <dbReference type="Proteomes" id="UP001604277"/>
    </source>
</evidence>
<dbReference type="InterPro" id="IPR016166">
    <property type="entry name" value="FAD-bd_PCMH"/>
</dbReference>
<feature type="signal peptide" evidence="9">
    <location>
        <begin position="1"/>
        <end position="26"/>
    </location>
</feature>
<dbReference type="InterPro" id="IPR016169">
    <property type="entry name" value="FAD-bd_PCMH_sub2"/>
</dbReference>
<dbReference type="Gene3D" id="3.30.465.10">
    <property type="match status" value="1"/>
</dbReference>